<organism evidence="1">
    <name type="scientific">viral metagenome</name>
    <dbReference type="NCBI Taxonomy" id="1070528"/>
    <lineage>
        <taxon>unclassified sequences</taxon>
        <taxon>metagenomes</taxon>
        <taxon>organismal metagenomes</taxon>
    </lineage>
</organism>
<protein>
    <submittedName>
        <fullName evidence="1">Uncharacterized protein</fullName>
    </submittedName>
</protein>
<evidence type="ECO:0000313" key="1">
    <source>
        <dbReference type="EMBL" id="QHT77594.1"/>
    </source>
</evidence>
<proteinExistence type="predicted"/>
<sequence length="449" mass="53036">MEIPRINNTKLKQQIIDKFLSGGKKEASKKEVTSTDSNVFTNFSNNTENTMMTSTTQNKASTPNLNTNMQQLEFLQKLLADKGLPSVTEFQLRKISETPSFYIDRPEYVFYNKKYHYISNELLDRDFGVTLGKSDDVTSYEVRFCIFKVNGKCKDPFLQFFLEILDKPKKDSDILTFPSFDLKTSLFNDTDEDAKDIFETKLFKQYKTMVKNTDEVSDKIMKDSYRGYIEEINKENKHIIYAFFDSTYYGIKQTENQLWCILDEFINEKKVFGNCYTDENIYHLFTTNEHIVYVTDEYGENVNIPCCLYLCKLTEDEHDYVNVYVDDKENDPKYKEHPELPYLIYHSVFGNNCLFFTTDPIEKDEVKKLKTIKRYATYIDKSLYVLNIHKDIDTINFDVDDDDDSFDGVPDEDIPKTHEKYSCIYFFENYKQLWCMKDNLRYTEICGGY</sequence>
<reference evidence="1" key="1">
    <citation type="journal article" date="2020" name="Nature">
        <title>Giant virus diversity and host interactions through global metagenomics.</title>
        <authorList>
            <person name="Schulz F."/>
            <person name="Roux S."/>
            <person name="Paez-Espino D."/>
            <person name="Jungbluth S."/>
            <person name="Walsh D.A."/>
            <person name="Denef V.J."/>
            <person name="McMahon K.D."/>
            <person name="Konstantinidis K.T."/>
            <person name="Eloe-Fadrosh E.A."/>
            <person name="Kyrpides N.C."/>
            <person name="Woyke T."/>
        </authorList>
    </citation>
    <scope>NUCLEOTIDE SEQUENCE</scope>
    <source>
        <strain evidence="1">GVMAG-M-3300023179-90</strain>
    </source>
</reference>
<name>A0A6C0HAW1_9ZZZZ</name>
<dbReference type="EMBL" id="MN739920">
    <property type="protein sequence ID" value="QHT77594.1"/>
    <property type="molecule type" value="Genomic_DNA"/>
</dbReference>
<dbReference type="AlphaFoldDB" id="A0A6C0HAW1"/>
<accession>A0A6C0HAW1</accession>